<dbReference type="EMBL" id="JAIHOM010000106">
    <property type="protein sequence ID" value="MCW6038065.1"/>
    <property type="molecule type" value="Genomic_DNA"/>
</dbReference>
<evidence type="ECO:0000313" key="2">
    <source>
        <dbReference type="Proteomes" id="UP001526426"/>
    </source>
</evidence>
<name>A0ABT3LAQ6_9CYAN</name>
<sequence>MKPKFRTTQDWEQAQILMQPILIRVVDNLRQQLDTFPGQSHYEEVETPYPGHQLCLTHENKVVRVNLWELCFQVCFIQYEITDTLEEKLVEIDTRLLDESQEVDWEILDDKVQQVIGNFFGNLLW</sequence>
<gene>
    <name evidence="1" type="ORF">K4A83_17560</name>
</gene>
<accession>A0ABT3LAQ6</accession>
<proteinExistence type="predicted"/>
<evidence type="ECO:0000313" key="1">
    <source>
        <dbReference type="EMBL" id="MCW6038065.1"/>
    </source>
</evidence>
<comment type="caution">
    <text evidence="1">The sequence shown here is derived from an EMBL/GenBank/DDBJ whole genome shotgun (WGS) entry which is preliminary data.</text>
</comment>
<keyword evidence="2" id="KW-1185">Reference proteome</keyword>
<dbReference type="Proteomes" id="UP001526426">
    <property type="component" value="Unassembled WGS sequence"/>
</dbReference>
<organism evidence="1 2">
    <name type="scientific">Spirulina subsalsa FACHB-351</name>
    <dbReference type="NCBI Taxonomy" id="234711"/>
    <lineage>
        <taxon>Bacteria</taxon>
        <taxon>Bacillati</taxon>
        <taxon>Cyanobacteriota</taxon>
        <taxon>Cyanophyceae</taxon>
        <taxon>Spirulinales</taxon>
        <taxon>Spirulinaceae</taxon>
        <taxon>Spirulina</taxon>
    </lineage>
</organism>
<dbReference type="RefSeq" id="WP_265265957.1">
    <property type="nucleotide sequence ID" value="NZ_JAIHOM010000106.1"/>
</dbReference>
<reference evidence="1 2" key="1">
    <citation type="submission" date="2021-08" db="EMBL/GenBank/DDBJ databases">
        <title>Draft genome sequence of Spirulina subsalsa with high tolerance to salinity and hype-accumulation of phycocyanin.</title>
        <authorList>
            <person name="Pei H."/>
            <person name="Jiang L."/>
        </authorList>
    </citation>
    <scope>NUCLEOTIDE SEQUENCE [LARGE SCALE GENOMIC DNA]</scope>
    <source>
        <strain evidence="1 2">FACHB-351</strain>
    </source>
</reference>
<protein>
    <submittedName>
        <fullName evidence="1">Uncharacterized protein</fullName>
    </submittedName>
</protein>